<protein>
    <submittedName>
        <fullName evidence="3">Uncharacterized protein DUF2510</fullName>
    </submittedName>
</protein>
<gene>
    <name evidence="3" type="ORF">ATL41_1582</name>
</gene>
<accession>A0A2A9EDF8</accession>
<keyword evidence="2" id="KW-0472">Membrane</keyword>
<dbReference type="RefSeq" id="WP_169924522.1">
    <property type="nucleotide sequence ID" value="NZ_PDJH01000001.1"/>
</dbReference>
<comment type="caution">
    <text evidence="3">The sequence shown here is derived from an EMBL/GenBank/DDBJ whole genome shotgun (WGS) entry which is preliminary data.</text>
</comment>
<keyword evidence="4" id="KW-1185">Reference proteome</keyword>
<feature type="compositionally biased region" description="Pro residues" evidence="1">
    <location>
        <begin position="1"/>
        <end position="10"/>
    </location>
</feature>
<evidence type="ECO:0000256" key="2">
    <source>
        <dbReference type="SAM" id="Phobius"/>
    </source>
</evidence>
<evidence type="ECO:0000313" key="4">
    <source>
        <dbReference type="Proteomes" id="UP000221394"/>
    </source>
</evidence>
<dbReference type="AlphaFoldDB" id="A0A2A9EDF8"/>
<feature type="transmembrane region" description="Helical" evidence="2">
    <location>
        <begin position="87"/>
        <end position="109"/>
    </location>
</feature>
<keyword evidence="2" id="KW-1133">Transmembrane helix</keyword>
<dbReference type="Proteomes" id="UP000221394">
    <property type="component" value="Unassembled WGS sequence"/>
</dbReference>
<reference evidence="3 4" key="1">
    <citation type="submission" date="2017-10" db="EMBL/GenBank/DDBJ databases">
        <title>Sequencing the genomes of 1000 actinobacteria strains.</title>
        <authorList>
            <person name="Klenk H.-P."/>
        </authorList>
    </citation>
    <scope>NUCLEOTIDE SEQUENCE [LARGE SCALE GENOMIC DNA]</scope>
    <source>
        <strain evidence="3 4">DSM 21574</strain>
    </source>
</reference>
<dbReference type="EMBL" id="PDJH01000001">
    <property type="protein sequence ID" value="PFG36843.1"/>
    <property type="molecule type" value="Genomic_DNA"/>
</dbReference>
<evidence type="ECO:0000313" key="3">
    <source>
        <dbReference type="EMBL" id="PFG36843.1"/>
    </source>
</evidence>
<name>A0A2A9EDF8_9MICO</name>
<evidence type="ECO:0000256" key="1">
    <source>
        <dbReference type="SAM" id="MobiDB-lite"/>
    </source>
</evidence>
<proteinExistence type="predicted"/>
<organism evidence="3 4">
    <name type="scientific">Flavimobilis soli</name>
    <dbReference type="NCBI Taxonomy" id="442709"/>
    <lineage>
        <taxon>Bacteria</taxon>
        <taxon>Bacillati</taxon>
        <taxon>Actinomycetota</taxon>
        <taxon>Actinomycetes</taxon>
        <taxon>Micrococcales</taxon>
        <taxon>Jonesiaceae</taxon>
        <taxon>Flavimobilis</taxon>
    </lineage>
</organism>
<keyword evidence="2" id="KW-0812">Transmembrane</keyword>
<feature type="region of interest" description="Disordered" evidence="1">
    <location>
        <begin position="1"/>
        <end position="25"/>
    </location>
</feature>
<feature type="region of interest" description="Disordered" evidence="1">
    <location>
        <begin position="58"/>
        <end position="78"/>
    </location>
</feature>
<sequence>MTTTPPPLPDPPHRKTVTAPDGGGEVLVGPAGWYRHPEGGERWWDGTAWTDSERFGDKVRKAARPATPQQAAEDERDRAWDRRRRRILRGIVAAIVLWVVGALAFQAAAERFPALERTTPGERITAFLRAPRGVGSADPAKSGCPTTDRMLVDPSSPEVARFREVKGCGAAEGLAFESAEVVTRATDGSPSGVYDVTFREVTDPEHPDAALSEQTARLTITVEKAFLGWKVASVAGLPPRDAG</sequence>